<dbReference type="InterPro" id="IPR043168">
    <property type="entry name" value="DegV_C"/>
</dbReference>
<proteinExistence type="predicted"/>
<dbReference type="Proteomes" id="UP000604241">
    <property type="component" value="Unassembled WGS sequence"/>
</dbReference>
<evidence type="ECO:0000313" key="3">
    <source>
        <dbReference type="Proteomes" id="UP000604241"/>
    </source>
</evidence>
<dbReference type="Gene3D" id="3.30.1180.10">
    <property type="match status" value="1"/>
</dbReference>
<keyword evidence="3" id="KW-1185">Reference proteome</keyword>
<accession>A0ABR8QCH2</accession>
<dbReference type="Gene3D" id="3.40.50.10170">
    <property type="match status" value="1"/>
</dbReference>
<dbReference type="PANTHER" id="PTHR33434">
    <property type="entry name" value="DEGV DOMAIN-CONTAINING PROTEIN DR_1986-RELATED"/>
    <property type="match status" value="1"/>
</dbReference>
<dbReference type="Pfam" id="PF02645">
    <property type="entry name" value="DegV"/>
    <property type="match status" value="2"/>
</dbReference>
<name>A0ABR8QCH2_9CELL</name>
<sequence>MSPGSTPPPPRVAVVTDSTAALPDGLAHAVGLQVVPLDVTIDGARYVEGVDVTPEQLLHALERGAKVTTSQPPPSAFAAAYERAAAAGAHEIVSVHLSGEMSGTVRSARTAATVSPVPVRVVDSRTAALGLGFAALAAAHHARTPVDDAPDVPAEPEDGLGGAVRRWMTRTVHRGGPVPVWPDATEVARVAGAAAASSRVWFLVDSLEHLRRGGRLGTAAAALGTVLGLRPILSVQDGRLAVCEKVRTRRAARDRLEQLAVAELTGRPSARIAVHHVGPSDAADEVAAHLASAVGIATADVLVADAGAVLAAHVGPGLLAVVVADA</sequence>
<dbReference type="InterPro" id="IPR050270">
    <property type="entry name" value="DegV_domain_contain"/>
</dbReference>
<dbReference type="NCBIfam" id="TIGR00762">
    <property type="entry name" value="DegV"/>
    <property type="match status" value="2"/>
</dbReference>
<keyword evidence="1" id="KW-0446">Lipid-binding</keyword>
<organism evidence="2 3">
    <name type="scientific">Cellulomonas avistercoris</name>
    <dbReference type="NCBI Taxonomy" id="2762242"/>
    <lineage>
        <taxon>Bacteria</taxon>
        <taxon>Bacillati</taxon>
        <taxon>Actinomycetota</taxon>
        <taxon>Actinomycetes</taxon>
        <taxon>Micrococcales</taxon>
        <taxon>Cellulomonadaceae</taxon>
        <taxon>Cellulomonas</taxon>
    </lineage>
</organism>
<dbReference type="PROSITE" id="PS51482">
    <property type="entry name" value="DEGV"/>
    <property type="match status" value="1"/>
</dbReference>
<comment type="caution">
    <text evidence="2">The sequence shown here is derived from an EMBL/GenBank/DDBJ whole genome shotgun (WGS) entry which is preliminary data.</text>
</comment>
<dbReference type="EMBL" id="JACSQV010000005">
    <property type="protein sequence ID" value="MBD7918116.1"/>
    <property type="molecule type" value="Genomic_DNA"/>
</dbReference>
<dbReference type="PANTHER" id="PTHR33434:SF2">
    <property type="entry name" value="FATTY ACID-BINDING PROTEIN TM_1468"/>
    <property type="match status" value="1"/>
</dbReference>
<evidence type="ECO:0000256" key="1">
    <source>
        <dbReference type="ARBA" id="ARBA00023121"/>
    </source>
</evidence>
<protein>
    <submittedName>
        <fullName evidence="2">DegV family protein</fullName>
    </submittedName>
</protein>
<dbReference type="InterPro" id="IPR003797">
    <property type="entry name" value="DegV"/>
</dbReference>
<gene>
    <name evidence="2" type="ORF">H9657_07470</name>
</gene>
<dbReference type="SUPFAM" id="SSF82549">
    <property type="entry name" value="DAK1/DegV-like"/>
    <property type="match status" value="2"/>
</dbReference>
<evidence type="ECO:0000313" key="2">
    <source>
        <dbReference type="EMBL" id="MBD7918116.1"/>
    </source>
</evidence>
<dbReference type="RefSeq" id="WP_191782177.1">
    <property type="nucleotide sequence ID" value="NZ_JACSQV010000005.1"/>
</dbReference>
<reference evidence="2 3" key="1">
    <citation type="submission" date="2020-08" db="EMBL/GenBank/DDBJ databases">
        <title>A Genomic Blueprint of the Chicken Gut Microbiome.</title>
        <authorList>
            <person name="Gilroy R."/>
            <person name="Ravi A."/>
            <person name="Getino M."/>
            <person name="Pursley I."/>
            <person name="Horton D.L."/>
            <person name="Alikhan N.-F."/>
            <person name="Baker D."/>
            <person name="Gharbi K."/>
            <person name="Hall N."/>
            <person name="Watson M."/>
            <person name="Adriaenssens E.M."/>
            <person name="Foster-Nyarko E."/>
            <person name="Jarju S."/>
            <person name="Secka A."/>
            <person name="Antonio M."/>
            <person name="Oren A."/>
            <person name="Chaudhuri R."/>
            <person name="La Ragione R.M."/>
            <person name="Hildebrand F."/>
            <person name="Pallen M.J."/>
        </authorList>
    </citation>
    <scope>NUCLEOTIDE SEQUENCE [LARGE SCALE GENOMIC DNA]</scope>
    <source>
        <strain evidence="2 3">Sa3CUA2</strain>
    </source>
</reference>